<dbReference type="AlphaFoldDB" id="A0A165G2W1"/>
<dbReference type="Gene3D" id="1.10.510.10">
    <property type="entry name" value="Transferase(Phosphotransferase) domain 1"/>
    <property type="match status" value="1"/>
</dbReference>
<sequence>MQPTSPEFDPRLISHLQVLDATRSDVSELLNGVEQLPEYGALRRLQYEVISGRQLLAEVEPFMEKEDKRFRQQRLAPHVNEIAIKTAEAYIQELEALRSSMDYATIVRRVTEKGSNVDTSGRDAAADEAPSVLRNFGPDLTSLVQPISNTAVDHGGYADVFQGIFRPNGPGGPEIKVGMKSFRNYDLPEVTPTPLGGMLREIMVAQQLKHPNILLSLGIARLIVVTSQPYCLISPWMDNGNVVRYLRANPNANRYNILCGVANGLQFLHTMQPFPVVHGDIKGTNILIDDDGNAQLADFGLARLVDYEELVQTPPSMNGTGTVGFMAPERVFCDRFGLTVRQVWAPPIDVFSYGALIYEVYKGHGPFYELPAANVLQLQTRVMNMIGEGAARCPGAVAPESSTPRW</sequence>
<dbReference type="PANTHER" id="PTHR44329">
    <property type="entry name" value="SERINE/THREONINE-PROTEIN KINASE TNNI3K-RELATED"/>
    <property type="match status" value="1"/>
</dbReference>
<dbReference type="InterPro" id="IPR000719">
    <property type="entry name" value="Prot_kinase_dom"/>
</dbReference>
<dbReference type="Pfam" id="PF00069">
    <property type="entry name" value="Pkinase"/>
    <property type="match status" value="1"/>
</dbReference>
<accession>A0A165G2W1</accession>
<dbReference type="InParanoid" id="A0A165G2W1"/>
<feature type="domain" description="Protein kinase" evidence="1">
    <location>
        <begin position="146"/>
        <end position="406"/>
    </location>
</feature>
<proteinExistence type="predicted"/>
<dbReference type="InterPro" id="IPR011009">
    <property type="entry name" value="Kinase-like_dom_sf"/>
</dbReference>
<keyword evidence="2" id="KW-0418">Kinase</keyword>
<gene>
    <name evidence="2" type="ORF">CALCODRAFT_496050</name>
</gene>
<dbReference type="PROSITE" id="PS50011">
    <property type="entry name" value="PROTEIN_KINASE_DOM"/>
    <property type="match status" value="1"/>
</dbReference>
<keyword evidence="3" id="KW-1185">Reference proteome</keyword>
<organism evidence="2 3">
    <name type="scientific">Calocera cornea HHB12733</name>
    <dbReference type="NCBI Taxonomy" id="1353952"/>
    <lineage>
        <taxon>Eukaryota</taxon>
        <taxon>Fungi</taxon>
        <taxon>Dikarya</taxon>
        <taxon>Basidiomycota</taxon>
        <taxon>Agaricomycotina</taxon>
        <taxon>Dacrymycetes</taxon>
        <taxon>Dacrymycetales</taxon>
        <taxon>Dacrymycetaceae</taxon>
        <taxon>Calocera</taxon>
    </lineage>
</organism>
<dbReference type="SMART" id="SM00220">
    <property type="entry name" value="S_TKc"/>
    <property type="match status" value="1"/>
</dbReference>
<dbReference type="Proteomes" id="UP000076842">
    <property type="component" value="Unassembled WGS sequence"/>
</dbReference>
<evidence type="ECO:0000313" key="2">
    <source>
        <dbReference type="EMBL" id="KZT57531.1"/>
    </source>
</evidence>
<evidence type="ECO:0000313" key="3">
    <source>
        <dbReference type="Proteomes" id="UP000076842"/>
    </source>
</evidence>
<dbReference type="OrthoDB" id="1924919at2759"/>
<dbReference type="GO" id="GO:0005524">
    <property type="term" value="F:ATP binding"/>
    <property type="evidence" value="ECO:0007669"/>
    <property type="project" value="InterPro"/>
</dbReference>
<dbReference type="STRING" id="1353952.A0A165G2W1"/>
<evidence type="ECO:0000259" key="1">
    <source>
        <dbReference type="PROSITE" id="PS50011"/>
    </source>
</evidence>
<reference evidence="2 3" key="1">
    <citation type="journal article" date="2016" name="Mol. Biol. Evol.">
        <title>Comparative Genomics of Early-Diverging Mushroom-Forming Fungi Provides Insights into the Origins of Lignocellulose Decay Capabilities.</title>
        <authorList>
            <person name="Nagy L.G."/>
            <person name="Riley R."/>
            <person name="Tritt A."/>
            <person name="Adam C."/>
            <person name="Daum C."/>
            <person name="Floudas D."/>
            <person name="Sun H."/>
            <person name="Yadav J.S."/>
            <person name="Pangilinan J."/>
            <person name="Larsson K.H."/>
            <person name="Matsuura K."/>
            <person name="Barry K."/>
            <person name="Labutti K."/>
            <person name="Kuo R."/>
            <person name="Ohm R.A."/>
            <person name="Bhattacharya S.S."/>
            <person name="Shirouzu T."/>
            <person name="Yoshinaga Y."/>
            <person name="Martin F.M."/>
            <person name="Grigoriev I.V."/>
            <person name="Hibbett D.S."/>
        </authorList>
    </citation>
    <scope>NUCLEOTIDE SEQUENCE [LARGE SCALE GENOMIC DNA]</scope>
    <source>
        <strain evidence="2 3">HHB12733</strain>
    </source>
</reference>
<dbReference type="InterPro" id="IPR008271">
    <property type="entry name" value="Ser/Thr_kinase_AS"/>
</dbReference>
<dbReference type="InterPro" id="IPR051681">
    <property type="entry name" value="Ser/Thr_Kinases-Pseudokinases"/>
</dbReference>
<name>A0A165G2W1_9BASI</name>
<dbReference type="EMBL" id="KV423962">
    <property type="protein sequence ID" value="KZT57531.1"/>
    <property type="molecule type" value="Genomic_DNA"/>
</dbReference>
<dbReference type="PROSITE" id="PS00108">
    <property type="entry name" value="PROTEIN_KINASE_ST"/>
    <property type="match status" value="1"/>
</dbReference>
<dbReference type="GO" id="GO:0004674">
    <property type="term" value="F:protein serine/threonine kinase activity"/>
    <property type="evidence" value="ECO:0007669"/>
    <property type="project" value="TreeGrafter"/>
</dbReference>
<protein>
    <submittedName>
        <fullName evidence="2">Kinase-like protein</fullName>
    </submittedName>
</protein>
<dbReference type="SUPFAM" id="SSF56112">
    <property type="entry name" value="Protein kinase-like (PK-like)"/>
    <property type="match status" value="1"/>
</dbReference>
<keyword evidence="2" id="KW-0808">Transferase</keyword>